<dbReference type="EMBL" id="CAJNOO010000518">
    <property type="protein sequence ID" value="CAF0967305.1"/>
    <property type="molecule type" value="Genomic_DNA"/>
</dbReference>
<reference evidence="1" key="1">
    <citation type="submission" date="2021-02" db="EMBL/GenBank/DDBJ databases">
        <authorList>
            <person name="Nowell W R."/>
        </authorList>
    </citation>
    <scope>NUCLEOTIDE SEQUENCE</scope>
</reference>
<evidence type="ECO:0000313" key="2">
    <source>
        <dbReference type="Proteomes" id="UP000663882"/>
    </source>
</evidence>
<sequence length="575" mass="67392">MDRYTHFEDLSNEIFFEIFDYLHALEIFTSFTSSNKRISSILQSIPLRIVVLYNHSRRQVDFISSHLTFHAHQVISIEVYDKIRDYTSVIDLLFHRHNFINLESCVLVANSSPTKFENLIKRIKSLNKLVSFGIYAPNDNTISTIDRSNLIRIMLMHKSSVHSVQLHYSYDYMDISNYTSIPSNLISLKLYISGSSSTVSVYSILSILRLCQTIRYLGIIVEQKDQIENDNINVSISTPSINENDLPILPHVISFDLEILARCDSRSIGYILRCMPNLMYFYFLLGIRKAAWPFPGELLDGYVWQEMLERYVPHLSKFELHMAIARKYPRLNLDIVVNSFEYFVKKYFNWNITIDRWKFYCRPREEFVMLRTFNYRKHKANLHLGIPVIYGQSFATQSTAPNNHHLFYSDIEKLTVFITKKMPIVTWSSARFQQIKYLIVEMPIIRSSLWNTLSNIVKFSEMNDNVFAEQSVTYLSYFVQLSNVSQIEFGSTFDISRWKDVQFILQACPNVINLIIGSRLLVLSKLIDNPSLIPIFKQIKMIESITKKIYFHSNFASKLVQRFPSLIHIELQDLF</sequence>
<organism evidence="1 2">
    <name type="scientific">Rotaria sordida</name>
    <dbReference type="NCBI Taxonomy" id="392033"/>
    <lineage>
        <taxon>Eukaryota</taxon>
        <taxon>Metazoa</taxon>
        <taxon>Spiralia</taxon>
        <taxon>Gnathifera</taxon>
        <taxon>Rotifera</taxon>
        <taxon>Eurotatoria</taxon>
        <taxon>Bdelloidea</taxon>
        <taxon>Philodinida</taxon>
        <taxon>Philodinidae</taxon>
        <taxon>Rotaria</taxon>
    </lineage>
</organism>
<dbReference type="OrthoDB" id="10301675at2759"/>
<accession>A0A814EDB5</accession>
<protein>
    <recommendedName>
        <fullName evidence="3">F-box domain-containing protein</fullName>
    </recommendedName>
</protein>
<comment type="caution">
    <text evidence="1">The sequence shown here is derived from an EMBL/GenBank/DDBJ whole genome shotgun (WGS) entry which is preliminary data.</text>
</comment>
<proteinExistence type="predicted"/>
<gene>
    <name evidence="1" type="ORF">RFH988_LOCUS12441</name>
</gene>
<evidence type="ECO:0008006" key="3">
    <source>
        <dbReference type="Google" id="ProtNLM"/>
    </source>
</evidence>
<dbReference type="Proteomes" id="UP000663882">
    <property type="component" value="Unassembled WGS sequence"/>
</dbReference>
<name>A0A814EDB5_9BILA</name>
<evidence type="ECO:0000313" key="1">
    <source>
        <dbReference type="EMBL" id="CAF0967305.1"/>
    </source>
</evidence>
<dbReference type="AlphaFoldDB" id="A0A814EDB5"/>